<proteinExistence type="predicted"/>
<dbReference type="RefSeq" id="WP_205004784.1">
    <property type="nucleotide sequence ID" value="NZ_JAFBER010000033.1"/>
</dbReference>
<protein>
    <recommendedName>
        <fullName evidence="3">YheC/D-like protein</fullName>
    </recommendedName>
</protein>
<dbReference type="SUPFAM" id="SSF56059">
    <property type="entry name" value="Glutathione synthetase ATP-binding domain-like"/>
    <property type="match status" value="1"/>
</dbReference>
<evidence type="ECO:0000313" key="2">
    <source>
        <dbReference type="Proteomes" id="UP000808914"/>
    </source>
</evidence>
<dbReference type="Pfam" id="PF14398">
    <property type="entry name" value="ATPgrasp_YheCD"/>
    <property type="match status" value="1"/>
</dbReference>
<evidence type="ECO:0008006" key="3">
    <source>
        <dbReference type="Google" id="ProtNLM"/>
    </source>
</evidence>
<reference evidence="1 2" key="1">
    <citation type="submission" date="2021-01" db="EMBL/GenBank/DDBJ databases">
        <title>Genomic Encyclopedia of Type Strains, Phase IV (KMG-IV): sequencing the most valuable type-strain genomes for metagenomic binning, comparative biology and taxonomic classification.</title>
        <authorList>
            <person name="Goeker M."/>
        </authorList>
    </citation>
    <scope>NUCLEOTIDE SEQUENCE [LARGE SCALE GENOMIC DNA]</scope>
    <source>
        <strain evidence="1 2">DSM 28236</strain>
    </source>
</reference>
<comment type="caution">
    <text evidence="1">The sequence shown here is derived from an EMBL/GenBank/DDBJ whole genome shotgun (WGS) entry which is preliminary data.</text>
</comment>
<keyword evidence="2" id="KW-1185">Reference proteome</keyword>
<dbReference type="Proteomes" id="UP000808914">
    <property type="component" value="Unassembled WGS sequence"/>
</dbReference>
<dbReference type="InterPro" id="IPR026838">
    <property type="entry name" value="YheC/D"/>
</dbReference>
<evidence type="ECO:0000313" key="1">
    <source>
        <dbReference type="EMBL" id="MBM7646911.1"/>
    </source>
</evidence>
<organism evidence="1 2">
    <name type="scientific">Scopulibacillus daqui</name>
    <dbReference type="NCBI Taxonomy" id="1469162"/>
    <lineage>
        <taxon>Bacteria</taxon>
        <taxon>Bacillati</taxon>
        <taxon>Bacillota</taxon>
        <taxon>Bacilli</taxon>
        <taxon>Bacillales</taxon>
        <taxon>Sporolactobacillaceae</taxon>
        <taxon>Scopulibacillus</taxon>
    </lineage>
</organism>
<name>A0ABS2Q461_9BACL</name>
<dbReference type="EMBL" id="JAFBER010000033">
    <property type="protein sequence ID" value="MBM7646911.1"/>
    <property type="molecule type" value="Genomic_DNA"/>
</dbReference>
<sequence length="448" mass="52440">MERVYIDCHHKETGTVYLPEKLYNQTLNQITFSSQSIECQVKPHQKKTMLIAEDLWKKCHFPYPSDILVDIDKQTMTVYPLIGIFTTGKLKNSLRPFGERTHEFKHLLSHVHKKGGYAFIFCPNDIDWQNGLIDGLFYCEGWITFKAPFPNIVYDRIPSRRTDRDPGIKQMKEKFMHEYGIPWFNSRFFDKWAIYQLLKNHPLSSQYLPNTEENISLHAIRQFLNLYQSVYLKPKNGSKGLGIKKLEKESESLICEYYDQGQYYKENYKTLSDFIRRHFPGDLLSHYILQQRICLMKENERPLDFRIHTNKDGNGKWRVSAAAAKIAGHNGITTHVAYGGEVKSLYALFSDRADEYLKKLVHAALTLTEIIDQQSHELIGELGLDIGIDEDGRIWLFEANSRPGHTIFKNPAIRKQDDFVKKLWYDYCCHLTKQTMKHPDWMLSSKPV</sequence>
<accession>A0ABS2Q461</accession>
<gene>
    <name evidence="1" type="ORF">JOD45_003146</name>
</gene>